<reference evidence="3" key="1">
    <citation type="journal article" date="2019" name="Int. J. Syst. Evol. Microbiol.">
        <title>The Global Catalogue of Microorganisms (GCM) 10K type strain sequencing project: providing services to taxonomists for standard genome sequencing and annotation.</title>
        <authorList>
            <consortium name="The Broad Institute Genomics Platform"/>
            <consortium name="The Broad Institute Genome Sequencing Center for Infectious Disease"/>
            <person name="Wu L."/>
            <person name="Ma J."/>
        </authorList>
    </citation>
    <scope>NUCLEOTIDE SEQUENCE [LARGE SCALE GENOMIC DNA]</scope>
    <source>
        <strain evidence="3">KCTC 42903</strain>
    </source>
</reference>
<dbReference type="EMBL" id="JBHULK010000020">
    <property type="protein sequence ID" value="MFD2536629.1"/>
    <property type="molecule type" value="Genomic_DNA"/>
</dbReference>
<gene>
    <name evidence="2" type="ORF">ACFSQS_16100</name>
</gene>
<dbReference type="Proteomes" id="UP001597441">
    <property type="component" value="Unassembled WGS sequence"/>
</dbReference>
<comment type="caution">
    <text evidence="2">The sequence shown here is derived from an EMBL/GenBank/DDBJ whole genome shotgun (WGS) entry which is preliminary data.</text>
</comment>
<evidence type="ECO:0000313" key="3">
    <source>
        <dbReference type="Proteomes" id="UP001597441"/>
    </source>
</evidence>
<keyword evidence="1" id="KW-0812">Transmembrane</keyword>
<evidence type="ECO:0000313" key="2">
    <source>
        <dbReference type="EMBL" id="MFD2536629.1"/>
    </source>
</evidence>
<feature type="transmembrane region" description="Helical" evidence="1">
    <location>
        <begin position="7"/>
        <end position="26"/>
    </location>
</feature>
<protein>
    <submittedName>
        <fullName evidence="2">Uncharacterized protein</fullName>
    </submittedName>
</protein>
<keyword evidence="1" id="KW-1133">Transmembrane helix</keyword>
<accession>A0ABW5JYE9</accession>
<keyword evidence="1" id="KW-0472">Membrane</keyword>
<dbReference type="RefSeq" id="WP_388021244.1">
    <property type="nucleotide sequence ID" value="NZ_JBHUDT010000019.1"/>
</dbReference>
<sequence length="122" mass="14385">MTRRKKIKIGIGIIFTGIVFWQFGFFTRFNYLTAKIDIIGDTPRYVTVGLPFENYGVPVLSLNEKYGFYEHFYGCTFSGPQIRGIKAYNTQIEKYLNKRNGNDWRKKYQAELDYMIKHNATE</sequence>
<proteinExistence type="predicted"/>
<evidence type="ECO:0000256" key="1">
    <source>
        <dbReference type="SAM" id="Phobius"/>
    </source>
</evidence>
<keyword evidence="3" id="KW-1185">Reference proteome</keyword>
<organism evidence="2 3">
    <name type="scientific">Gelatiniphilus marinus</name>
    <dbReference type="NCBI Taxonomy" id="1759464"/>
    <lineage>
        <taxon>Bacteria</taxon>
        <taxon>Pseudomonadati</taxon>
        <taxon>Bacteroidota</taxon>
        <taxon>Flavobacteriia</taxon>
        <taxon>Flavobacteriales</taxon>
        <taxon>Flavobacteriaceae</taxon>
        <taxon>Gelatiniphilus</taxon>
    </lineage>
</organism>
<name>A0ABW5JYE9_9FLAO</name>